<organism evidence="2 3">
    <name type="scientific">Oceanospirillum linum</name>
    <dbReference type="NCBI Taxonomy" id="966"/>
    <lineage>
        <taxon>Bacteria</taxon>
        <taxon>Pseudomonadati</taxon>
        <taxon>Pseudomonadota</taxon>
        <taxon>Gammaproteobacteria</taxon>
        <taxon>Oceanospirillales</taxon>
        <taxon>Oceanospirillaceae</taxon>
        <taxon>Oceanospirillum</taxon>
    </lineage>
</organism>
<accession>A0A1T1H8I7</accession>
<dbReference type="SMART" id="SM00260">
    <property type="entry name" value="CheW"/>
    <property type="match status" value="1"/>
</dbReference>
<protein>
    <recommendedName>
        <fullName evidence="1">CheW-like domain-containing protein</fullName>
    </recommendedName>
</protein>
<dbReference type="EMBL" id="MTSD02000008">
    <property type="protein sequence ID" value="OOV86189.1"/>
    <property type="molecule type" value="Genomic_DNA"/>
</dbReference>
<dbReference type="PANTHER" id="PTHR22617:SF23">
    <property type="entry name" value="CHEMOTAXIS PROTEIN CHEW"/>
    <property type="match status" value="1"/>
</dbReference>
<reference evidence="2" key="1">
    <citation type="submission" date="2017-02" db="EMBL/GenBank/DDBJ databases">
        <title>Draft Genome Sequence of the Salt Water Bacterium Oceanospirillum linum ATCC 11336.</title>
        <authorList>
            <person name="Trachtenberg A.M."/>
            <person name="Carney J.G."/>
            <person name="Linnane J.D."/>
            <person name="Rheaume B.A."/>
            <person name="Pitts N.L."/>
            <person name="Mykles D.L."/>
            <person name="Maclea K.S."/>
        </authorList>
    </citation>
    <scope>NUCLEOTIDE SEQUENCE [LARGE SCALE GENOMIC DNA]</scope>
    <source>
        <strain evidence="2">ATCC 11336</strain>
    </source>
</reference>
<dbReference type="PANTHER" id="PTHR22617">
    <property type="entry name" value="CHEMOTAXIS SENSOR HISTIDINE KINASE-RELATED"/>
    <property type="match status" value="1"/>
</dbReference>
<dbReference type="Pfam" id="PF01584">
    <property type="entry name" value="CheW"/>
    <property type="match status" value="1"/>
</dbReference>
<evidence type="ECO:0000313" key="3">
    <source>
        <dbReference type="Proteomes" id="UP000190064"/>
    </source>
</evidence>
<dbReference type="RefSeq" id="WP_078320538.1">
    <property type="nucleotide sequence ID" value="NZ_FXTS01000009.1"/>
</dbReference>
<dbReference type="AlphaFoldDB" id="A0A1T1H8I7"/>
<dbReference type="PROSITE" id="PS50851">
    <property type="entry name" value="CHEW"/>
    <property type="match status" value="1"/>
</dbReference>
<evidence type="ECO:0000313" key="2">
    <source>
        <dbReference type="EMBL" id="OOV86189.1"/>
    </source>
</evidence>
<gene>
    <name evidence="2" type="ORF">BTA35_0214515</name>
</gene>
<proteinExistence type="predicted"/>
<dbReference type="STRING" id="966.BTA35_0214515"/>
<evidence type="ECO:0000259" key="1">
    <source>
        <dbReference type="PROSITE" id="PS50851"/>
    </source>
</evidence>
<dbReference type="GO" id="GO:0005829">
    <property type="term" value="C:cytosol"/>
    <property type="evidence" value="ECO:0007669"/>
    <property type="project" value="TreeGrafter"/>
</dbReference>
<feature type="domain" description="CheW-like" evidence="1">
    <location>
        <begin position="2"/>
        <end position="139"/>
    </location>
</feature>
<sequence length="141" mass="15356">MDNQWVSFSLAGEKYAHPVGSIKEVLRYQEPSPIPGAPYDVDGILNIRGEVLTVISARKLMDLPEDPRSEDSRIISIETDDGLCGIVVDKVEAIVGFDGKSIEPPPNQDAGGIIQGTIHREGELYIVANFLPHCEGVAQQM</sequence>
<dbReference type="Proteomes" id="UP000190064">
    <property type="component" value="Unassembled WGS sequence"/>
</dbReference>
<dbReference type="InterPro" id="IPR002545">
    <property type="entry name" value="CheW-lke_dom"/>
</dbReference>
<name>A0A1T1H8I7_OCELI</name>
<dbReference type="Gene3D" id="2.40.50.180">
    <property type="entry name" value="CheA-289, Domain 4"/>
    <property type="match status" value="1"/>
</dbReference>
<dbReference type="InterPro" id="IPR036061">
    <property type="entry name" value="CheW-like_dom_sf"/>
</dbReference>
<keyword evidence="3" id="KW-1185">Reference proteome</keyword>
<dbReference type="GO" id="GO:0007165">
    <property type="term" value="P:signal transduction"/>
    <property type="evidence" value="ECO:0007669"/>
    <property type="project" value="InterPro"/>
</dbReference>
<dbReference type="InterPro" id="IPR039315">
    <property type="entry name" value="CheW"/>
</dbReference>
<dbReference type="GO" id="GO:0006935">
    <property type="term" value="P:chemotaxis"/>
    <property type="evidence" value="ECO:0007669"/>
    <property type="project" value="InterPro"/>
</dbReference>
<comment type="caution">
    <text evidence="2">The sequence shown here is derived from an EMBL/GenBank/DDBJ whole genome shotgun (WGS) entry which is preliminary data.</text>
</comment>
<dbReference type="SUPFAM" id="SSF50341">
    <property type="entry name" value="CheW-like"/>
    <property type="match status" value="1"/>
</dbReference>
<dbReference type="Gene3D" id="2.30.30.40">
    <property type="entry name" value="SH3 Domains"/>
    <property type="match status" value="1"/>
</dbReference>